<keyword evidence="2" id="KW-1185">Reference proteome</keyword>
<dbReference type="Proteomes" id="UP000054995">
    <property type="component" value="Unassembled WGS sequence"/>
</dbReference>
<dbReference type="AlphaFoldDB" id="A0A0V1DRG6"/>
<proteinExistence type="predicted"/>
<gene>
    <name evidence="1" type="ORF">T4D_10296</name>
</gene>
<name>A0A0V1DRG6_TRIPS</name>
<evidence type="ECO:0000313" key="2">
    <source>
        <dbReference type="Proteomes" id="UP000054995"/>
    </source>
</evidence>
<evidence type="ECO:0000313" key="1">
    <source>
        <dbReference type="EMBL" id="KRY64158.1"/>
    </source>
</evidence>
<comment type="caution">
    <text evidence="1">The sequence shown here is derived from an EMBL/GenBank/DDBJ whole genome shotgun (WGS) entry which is preliminary data.</text>
</comment>
<dbReference type="EMBL" id="JYDT01001733">
    <property type="protein sequence ID" value="KRY64158.1"/>
    <property type="molecule type" value="Genomic_DNA"/>
</dbReference>
<reference evidence="1 2" key="1">
    <citation type="submission" date="2015-01" db="EMBL/GenBank/DDBJ databases">
        <title>Evolution of Trichinella species and genotypes.</title>
        <authorList>
            <person name="Korhonen P.K."/>
            <person name="Edoardo P."/>
            <person name="Giuseppe L.R."/>
            <person name="Gasser R.B."/>
        </authorList>
    </citation>
    <scope>NUCLEOTIDE SEQUENCE [LARGE SCALE GENOMIC DNA]</scope>
    <source>
        <strain evidence="1">ISS470</strain>
    </source>
</reference>
<organism evidence="1 2">
    <name type="scientific">Trichinella pseudospiralis</name>
    <name type="common">Parasitic roundworm</name>
    <dbReference type="NCBI Taxonomy" id="6337"/>
    <lineage>
        <taxon>Eukaryota</taxon>
        <taxon>Metazoa</taxon>
        <taxon>Ecdysozoa</taxon>
        <taxon>Nematoda</taxon>
        <taxon>Enoplea</taxon>
        <taxon>Dorylaimia</taxon>
        <taxon>Trichinellida</taxon>
        <taxon>Trichinellidae</taxon>
        <taxon>Trichinella</taxon>
    </lineage>
</organism>
<accession>A0A0V1DRG6</accession>
<sequence>MQECDINCALLSLKYNKEINHGAYCSLNIGFK</sequence>
<protein>
    <submittedName>
        <fullName evidence="1">Uncharacterized protein</fullName>
    </submittedName>
</protein>